<evidence type="ECO:0000313" key="2">
    <source>
        <dbReference type="Proteomes" id="UP000092967"/>
    </source>
</evidence>
<reference evidence="1 2" key="1">
    <citation type="submission" date="2016-02" db="EMBL/GenBank/DDBJ databases">
        <authorList>
            <person name="Wen L."/>
            <person name="He K."/>
            <person name="Yang H."/>
        </authorList>
    </citation>
    <scope>NUCLEOTIDE SEQUENCE [LARGE SCALE GENOMIC DNA]</scope>
    <source>
        <strain evidence="1 2">CZ1127</strain>
    </source>
</reference>
<dbReference type="OrthoDB" id="6315425at2"/>
<protein>
    <submittedName>
        <fullName evidence="1">Uncharacterized protein</fullName>
    </submittedName>
</protein>
<accession>A0A1B1Y2A0</accession>
<proteinExistence type="predicted"/>
<keyword evidence="2" id="KW-1185">Reference proteome</keyword>
<dbReference type="AlphaFoldDB" id="A0A1B1Y2A0"/>
<dbReference type="EMBL" id="CP014224">
    <property type="protein sequence ID" value="ANW94870.1"/>
    <property type="molecule type" value="Genomic_DNA"/>
</dbReference>
<dbReference type="KEGG" id="wfu:AXE80_00540"/>
<dbReference type="PROSITE" id="PS51257">
    <property type="entry name" value="PROKAR_LIPOPROTEIN"/>
    <property type="match status" value="1"/>
</dbReference>
<organism evidence="1 2">
    <name type="scientific">Wenyingzhuangia fucanilytica</name>
    <dbReference type="NCBI Taxonomy" id="1790137"/>
    <lineage>
        <taxon>Bacteria</taxon>
        <taxon>Pseudomonadati</taxon>
        <taxon>Bacteroidota</taxon>
        <taxon>Flavobacteriia</taxon>
        <taxon>Flavobacteriales</taxon>
        <taxon>Flavobacteriaceae</taxon>
        <taxon>Wenyingzhuangia</taxon>
    </lineage>
</organism>
<sequence>MKNYLITVFTVCSFFLSACSSGEDSQLKESELTIEQKEFIALLKSNYPTQVVSFNAETAIENAPYTSNQKLTLTFSSSGMLFIDTNPEKNDGDEIELPVFSINGNEYIWKDIEHDLTYALSLTAENYINEINVFKTSTNTFYASLVTVAINENPSETNTESYYFFGDDNMECTPISQGKPLVSTVHIISNPCQSSSAALTFYFDLMKVINAGTYTVLASEGINVVPGAGKLTMVFYSHDAKNWFAQSGTVTVTTNSDDASKIDLKFKDILMKAEDGTETTFTGQIIGV</sequence>
<name>A0A1B1Y2A0_9FLAO</name>
<evidence type="ECO:0000313" key="1">
    <source>
        <dbReference type="EMBL" id="ANW94870.1"/>
    </source>
</evidence>
<gene>
    <name evidence="1" type="ORF">AXE80_00540</name>
</gene>
<dbReference type="RefSeq" id="WP_068823975.1">
    <property type="nucleotide sequence ID" value="NZ_CP014224.1"/>
</dbReference>
<dbReference type="STRING" id="1790137.AXE80_00540"/>
<dbReference type="Proteomes" id="UP000092967">
    <property type="component" value="Chromosome"/>
</dbReference>